<keyword evidence="3 4" id="KW-0663">Pyridoxal phosphate</keyword>
<evidence type="ECO:0000256" key="2">
    <source>
        <dbReference type="ARBA" id="ARBA00009077"/>
    </source>
</evidence>
<sequence>MKDTELAQISLTKDHTGAIANPIYLSTAYQHPQLGQSTGYDYTRTKNPTRTAFEESFAKLEKGVASFATSSGMAAIQLVCNLFKPGDEVLVAFDLYGGTFRLFDFYEQQYGVKFKYVDFLNYEEVENQITSQTKALFIEPISNPQMIDIDVTPYYVLSKKHDLLTIIDNTFLTPYLSTPLEEGADIVLHSATKYIGGHNDVLAGVVTVKDDKLAEELGQFHNMIGATLSPLDSYLLQRGLKTLHLRIDRSQENAQKLAVKCQDLDAIDEVLYSGRTGMLSLRLNKAYSVPKFLENLETCIFAESLGGTETFITFPYTQTHVDMPDEEKDKRGIDEFLIRLSIGIENYSDIEADIIQALTHSKVGVIS</sequence>
<evidence type="ECO:0000313" key="6">
    <source>
        <dbReference type="EMBL" id="PTI50978.1"/>
    </source>
</evidence>
<dbReference type="InterPro" id="IPR015422">
    <property type="entry name" value="PyrdxlP-dep_Trfase_small"/>
</dbReference>
<protein>
    <submittedName>
        <fullName evidence="6">Methionine biosynthesis PLP-dependent protein</fullName>
        <ecNumber evidence="6">2.5.1.48</ecNumber>
    </submittedName>
</protein>
<dbReference type="GO" id="GO:0030170">
    <property type="term" value="F:pyridoxal phosphate binding"/>
    <property type="evidence" value="ECO:0007669"/>
    <property type="project" value="InterPro"/>
</dbReference>
<accession>A0A2T4Q093</accession>
<evidence type="ECO:0000256" key="5">
    <source>
        <dbReference type="RuleBase" id="RU362118"/>
    </source>
</evidence>
<dbReference type="Gene3D" id="3.40.640.10">
    <property type="entry name" value="Type I PLP-dependent aspartate aminotransferase-like (Major domain)"/>
    <property type="match status" value="1"/>
</dbReference>
<dbReference type="InterPro" id="IPR015421">
    <property type="entry name" value="PyrdxlP-dep_Trfase_major"/>
</dbReference>
<dbReference type="GO" id="GO:0005737">
    <property type="term" value="C:cytoplasm"/>
    <property type="evidence" value="ECO:0007669"/>
    <property type="project" value="TreeGrafter"/>
</dbReference>
<dbReference type="PIRSF" id="PIRSF001434">
    <property type="entry name" value="CGS"/>
    <property type="match status" value="1"/>
</dbReference>
<dbReference type="STRING" id="1194526.A284_11420"/>
<dbReference type="EMBL" id="PZEV01000019">
    <property type="protein sequence ID" value="PTI50978.1"/>
    <property type="molecule type" value="Genomic_DNA"/>
</dbReference>
<dbReference type="AlphaFoldDB" id="A0A2T4Q093"/>
<comment type="similarity">
    <text evidence="2 5">Belongs to the trans-sulfuration enzymes family.</text>
</comment>
<evidence type="ECO:0000256" key="1">
    <source>
        <dbReference type="ARBA" id="ARBA00001933"/>
    </source>
</evidence>
<evidence type="ECO:0000256" key="3">
    <source>
        <dbReference type="ARBA" id="ARBA00022898"/>
    </source>
</evidence>
<dbReference type="SUPFAM" id="SSF53383">
    <property type="entry name" value="PLP-dependent transferases"/>
    <property type="match status" value="1"/>
</dbReference>
<dbReference type="Proteomes" id="UP000240717">
    <property type="component" value="Unassembled WGS sequence"/>
</dbReference>
<gene>
    <name evidence="6" type="ORF">BU085_06960</name>
</gene>
<dbReference type="PROSITE" id="PS00868">
    <property type="entry name" value="CYS_MET_METAB_PP"/>
    <property type="match status" value="1"/>
</dbReference>
<dbReference type="PANTHER" id="PTHR11808">
    <property type="entry name" value="TRANS-SULFURATION ENZYME FAMILY MEMBER"/>
    <property type="match status" value="1"/>
</dbReference>
<organism evidence="6 7">
    <name type="scientific">Staphylococcus warneri</name>
    <dbReference type="NCBI Taxonomy" id="1292"/>
    <lineage>
        <taxon>Bacteria</taxon>
        <taxon>Bacillati</taxon>
        <taxon>Bacillota</taxon>
        <taxon>Bacilli</taxon>
        <taxon>Bacillales</taxon>
        <taxon>Staphylococcaceae</taxon>
        <taxon>Staphylococcus</taxon>
    </lineage>
</organism>
<dbReference type="Gene3D" id="3.90.1150.10">
    <property type="entry name" value="Aspartate Aminotransferase, domain 1"/>
    <property type="match status" value="1"/>
</dbReference>
<name>A0A2T4Q093_STAWA</name>
<dbReference type="InterPro" id="IPR054542">
    <property type="entry name" value="Cys_met_metab_PP"/>
</dbReference>
<evidence type="ECO:0000256" key="4">
    <source>
        <dbReference type="PIRSR" id="PIRSR001434-2"/>
    </source>
</evidence>
<dbReference type="PANTHER" id="PTHR11808:SF90">
    <property type="entry name" value="CYSTATHIONINE GAMMA-SYNTHASE"/>
    <property type="match status" value="1"/>
</dbReference>
<comment type="cofactor">
    <cofactor evidence="1 5">
        <name>pyridoxal 5'-phosphate</name>
        <dbReference type="ChEBI" id="CHEBI:597326"/>
    </cofactor>
</comment>
<dbReference type="GO" id="GO:0016846">
    <property type="term" value="F:carbon-sulfur lyase activity"/>
    <property type="evidence" value="ECO:0007669"/>
    <property type="project" value="TreeGrafter"/>
</dbReference>
<dbReference type="FunFam" id="3.40.640.10:FF:000009">
    <property type="entry name" value="Cystathionine gamma-synthase homolog"/>
    <property type="match status" value="1"/>
</dbReference>
<comment type="caution">
    <text evidence="6">The sequence shown here is derived from an EMBL/GenBank/DDBJ whole genome shotgun (WGS) entry which is preliminary data.</text>
</comment>
<dbReference type="GO" id="GO:0019346">
    <property type="term" value="P:transsulfuration"/>
    <property type="evidence" value="ECO:0007669"/>
    <property type="project" value="InterPro"/>
</dbReference>
<dbReference type="InterPro" id="IPR015424">
    <property type="entry name" value="PyrdxlP-dep_Trfase"/>
</dbReference>
<evidence type="ECO:0000313" key="7">
    <source>
        <dbReference type="Proteomes" id="UP000240717"/>
    </source>
</evidence>
<dbReference type="GO" id="GO:0003962">
    <property type="term" value="F:cystathionine gamma-synthase activity"/>
    <property type="evidence" value="ECO:0007669"/>
    <property type="project" value="UniProtKB-EC"/>
</dbReference>
<proteinExistence type="inferred from homology"/>
<keyword evidence="6" id="KW-0808">Transferase</keyword>
<dbReference type="RefSeq" id="WP_107532965.1">
    <property type="nucleotide sequence ID" value="NZ_PZEV01000019.1"/>
</dbReference>
<reference evidence="6 7" key="1">
    <citation type="journal article" date="2016" name="Front. Microbiol.">
        <title>Comprehensive Phylogenetic Analysis of Bovine Non-aureus Staphylococci Species Based on Whole-Genome Sequencing.</title>
        <authorList>
            <person name="Naushad S."/>
            <person name="Barkema H.W."/>
            <person name="Luby C."/>
            <person name="Condas L.A."/>
            <person name="Nobrega D.B."/>
            <person name="Carson D.A."/>
            <person name="De Buck J."/>
        </authorList>
    </citation>
    <scope>NUCLEOTIDE SEQUENCE [LARGE SCALE GENOMIC DNA]</scope>
    <source>
        <strain evidence="6 7">SNUC 2993</strain>
    </source>
</reference>
<dbReference type="InterPro" id="IPR000277">
    <property type="entry name" value="Cys/Met-Metab_PyrdxlP-dep_enz"/>
</dbReference>
<dbReference type="Pfam" id="PF01053">
    <property type="entry name" value="Cys_Met_Meta_PP"/>
    <property type="match status" value="1"/>
</dbReference>
<dbReference type="EC" id="2.5.1.48" evidence="6"/>
<feature type="modified residue" description="N6-(pyridoxal phosphate)lysine" evidence="4">
    <location>
        <position position="193"/>
    </location>
</feature>